<keyword evidence="4 7" id="KW-1133">Transmembrane helix</keyword>
<keyword evidence="3 6" id="KW-0812">Transmembrane</keyword>
<dbReference type="PRINTS" id="PR01437">
    <property type="entry name" value="NUOXDRDTASE4"/>
</dbReference>
<name>A0A426U4L4_9CHLR</name>
<evidence type="ECO:0000256" key="6">
    <source>
        <dbReference type="RuleBase" id="RU000320"/>
    </source>
</evidence>
<dbReference type="PANTHER" id="PTHR43507">
    <property type="entry name" value="NADH-UBIQUINONE OXIDOREDUCTASE CHAIN 4"/>
    <property type="match status" value="1"/>
</dbReference>
<feature type="transmembrane region" description="Helical" evidence="7">
    <location>
        <begin position="142"/>
        <end position="159"/>
    </location>
</feature>
<feature type="transmembrane region" description="Helical" evidence="7">
    <location>
        <begin position="294"/>
        <end position="316"/>
    </location>
</feature>
<feature type="transmembrane region" description="Helical" evidence="7">
    <location>
        <begin position="171"/>
        <end position="192"/>
    </location>
</feature>
<proteinExistence type="inferred from homology"/>
<dbReference type="GO" id="GO:0042773">
    <property type="term" value="P:ATP synthesis coupled electron transport"/>
    <property type="evidence" value="ECO:0007669"/>
    <property type="project" value="InterPro"/>
</dbReference>
<dbReference type="PANTHER" id="PTHR43507:SF1">
    <property type="entry name" value="NADH-UBIQUINONE OXIDOREDUCTASE CHAIN 4"/>
    <property type="match status" value="1"/>
</dbReference>
<evidence type="ECO:0000256" key="4">
    <source>
        <dbReference type="ARBA" id="ARBA00022989"/>
    </source>
</evidence>
<evidence type="ECO:0000256" key="2">
    <source>
        <dbReference type="ARBA" id="ARBA00009025"/>
    </source>
</evidence>
<dbReference type="GO" id="GO:0008137">
    <property type="term" value="F:NADH dehydrogenase (ubiquinone) activity"/>
    <property type="evidence" value="ECO:0007669"/>
    <property type="project" value="InterPro"/>
</dbReference>
<feature type="transmembrane region" description="Helical" evidence="7">
    <location>
        <begin position="231"/>
        <end position="253"/>
    </location>
</feature>
<dbReference type="Pfam" id="PF00361">
    <property type="entry name" value="Proton_antipo_M"/>
    <property type="match status" value="1"/>
</dbReference>
<evidence type="ECO:0000313" key="9">
    <source>
        <dbReference type="EMBL" id="RRR74846.1"/>
    </source>
</evidence>
<evidence type="ECO:0000313" key="10">
    <source>
        <dbReference type="Proteomes" id="UP000280307"/>
    </source>
</evidence>
<dbReference type="GO" id="GO:0003954">
    <property type="term" value="F:NADH dehydrogenase activity"/>
    <property type="evidence" value="ECO:0007669"/>
    <property type="project" value="TreeGrafter"/>
</dbReference>
<evidence type="ECO:0000256" key="7">
    <source>
        <dbReference type="SAM" id="Phobius"/>
    </source>
</evidence>
<dbReference type="Proteomes" id="UP000280307">
    <property type="component" value="Unassembled WGS sequence"/>
</dbReference>
<evidence type="ECO:0000256" key="5">
    <source>
        <dbReference type="ARBA" id="ARBA00023136"/>
    </source>
</evidence>
<gene>
    <name evidence="9" type="ORF">EI684_06190</name>
</gene>
<protein>
    <submittedName>
        <fullName evidence="9">NADH-quinone oxidoreductase subunit M</fullName>
    </submittedName>
</protein>
<comment type="similarity">
    <text evidence="2">Belongs to the complex I subunit 4 family.</text>
</comment>
<evidence type="ECO:0000256" key="1">
    <source>
        <dbReference type="ARBA" id="ARBA00004127"/>
    </source>
</evidence>
<dbReference type="InterPro" id="IPR010227">
    <property type="entry name" value="NADH_Q_OxRdtase_chainM/4"/>
</dbReference>
<dbReference type="InterPro" id="IPR003918">
    <property type="entry name" value="NADH_UbQ_OxRdtase"/>
</dbReference>
<comment type="caution">
    <text evidence="9">The sequence shown here is derived from an EMBL/GenBank/DDBJ whole genome shotgun (WGS) entry which is preliminary data.</text>
</comment>
<organism evidence="9 10">
    <name type="scientific">Candidatus Viridilinea halotolerans</name>
    <dbReference type="NCBI Taxonomy" id="2491704"/>
    <lineage>
        <taxon>Bacteria</taxon>
        <taxon>Bacillati</taxon>
        <taxon>Chloroflexota</taxon>
        <taxon>Chloroflexia</taxon>
        <taxon>Chloroflexales</taxon>
        <taxon>Chloroflexineae</taxon>
        <taxon>Oscillochloridaceae</taxon>
        <taxon>Candidatus Viridilinea</taxon>
    </lineage>
</organism>
<evidence type="ECO:0000256" key="3">
    <source>
        <dbReference type="ARBA" id="ARBA00022692"/>
    </source>
</evidence>
<dbReference type="GO" id="GO:0016020">
    <property type="term" value="C:membrane"/>
    <property type="evidence" value="ECO:0007669"/>
    <property type="project" value="UniProtKB-SubCell"/>
</dbReference>
<comment type="subcellular location">
    <subcellularLocation>
        <location evidence="1">Endomembrane system</location>
        <topology evidence="1">Multi-pass membrane protein</topology>
    </subcellularLocation>
    <subcellularLocation>
        <location evidence="6">Membrane</location>
        <topology evidence="6">Multi-pass membrane protein</topology>
    </subcellularLocation>
</comment>
<feature type="transmembrane region" description="Helical" evidence="7">
    <location>
        <begin position="430"/>
        <end position="449"/>
    </location>
</feature>
<feature type="transmembrane region" description="Helical" evidence="7">
    <location>
        <begin position="265"/>
        <end position="288"/>
    </location>
</feature>
<dbReference type="GO" id="GO:0015990">
    <property type="term" value="P:electron transport coupled proton transport"/>
    <property type="evidence" value="ECO:0007669"/>
    <property type="project" value="TreeGrafter"/>
</dbReference>
<feature type="transmembrane region" description="Helical" evidence="7">
    <location>
        <begin position="6"/>
        <end position="25"/>
    </location>
</feature>
<feature type="transmembrane region" description="Helical" evidence="7">
    <location>
        <begin position="88"/>
        <end position="108"/>
    </location>
</feature>
<dbReference type="NCBIfam" id="TIGR01972">
    <property type="entry name" value="NDH_I_M"/>
    <property type="match status" value="1"/>
</dbReference>
<feature type="transmembrane region" description="Helical" evidence="7">
    <location>
        <begin position="475"/>
        <end position="497"/>
    </location>
</feature>
<dbReference type="InterPro" id="IPR001750">
    <property type="entry name" value="ND/Mrp_TM"/>
</dbReference>
<dbReference type="GO" id="GO:0012505">
    <property type="term" value="C:endomembrane system"/>
    <property type="evidence" value="ECO:0007669"/>
    <property type="project" value="UniProtKB-SubCell"/>
</dbReference>
<feature type="transmembrane region" description="Helical" evidence="7">
    <location>
        <begin position="350"/>
        <end position="372"/>
    </location>
</feature>
<sequence length="518" mass="56028">MNILSLVLWLPALGALLLLLVPRGADELARRVALGVALLTFLASLALPLGYAPAEAAGTRLTPDLQFVEELAWLPTWGISYSIALDGISLWLVMLTTFLTPVVVLSTWDSVHKEVRNFQILLLLLTTAMLGVFVAQDLLLFYIFWEFTLIPMTFLIGIWGGANRIYAARKFFLYTFAGSVLMLLAIIGIYVLHRQAVAVSDPAFVGTMNFSRIISDLRTGTFSLDTGVERLLFGAFFLAFAIKVPLWPFHTWLPDAHVEAPTAGSVVLAGVLLKLGGYGMIRYCVTLFPEASRWAAPAIAILAVIGIVYGAIVAFAQTDMKKLVAYSSVSHMGFIVLGIFALNMEGISGAVLQMVSHGLSTGALFLIVGVLYERKHTRELDAYGGLWKTMPVYAGFTLLVALSSAGLPGLNGFIGEFTIMQGAFLAPDLGWPFLGFAVLGVILAAVYLLKMFRGVFMGELDAANAELPDLSRRELATIAILCVPIVLIGLYPAFMFAPMQMSVGEVLDGFALLVAAGR</sequence>
<feature type="transmembrane region" description="Helical" evidence="7">
    <location>
        <begin position="392"/>
        <end position="410"/>
    </location>
</feature>
<keyword evidence="5 7" id="KW-0472">Membrane</keyword>
<feature type="transmembrane region" description="Helical" evidence="7">
    <location>
        <begin position="323"/>
        <end position="344"/>
    </location>
</feature>
<feature type="transmembrane region" description="Helical" evidence="7">
    <location>
        <begin position="120"/>
        <end position="136"/>
    </location>
</feature>
<accession>A0A426U4L4</accession>
<dbReference type="GO" id="GO:0048039">
    <property type="term" value="F:ubiquinone binding"/>
    <property type="evidence" value="ECO:0007669"/>
    <property type="project" value="TreeGrafter"/>
</dbReference>
<dbReference type="AlphaFoldDB" id="A0A426U4L4"/>
<evidence type="ECO:0000259" key="8">
    <source>
        <dbReference type="Pfam" id="PF00361"/>
    </source>
</evidence>
<feature type="transmembrane region" description="Helical" evidence="7">
    <location>
        <begin position="32"/>
        <end position="51"/>
    </location>
</feature>
<reference evidence="9 10" key="1">
    <citation type="submission" date="2018-12" db="EMBL/GenBank/DDBJ databases">
        <title>Genome Sequence of Candidatus Viridilinea halotolerans isolated from saline sulfide-rich spring.</title>
        <authorList>
            <person name="Grouzdev D.S."/>
            <person name="Burganskaya E.I."/>
            <person name="Krutkina M.S."/>
            <person name="Sukhacheva M.V."/>
            <person name="Gorlenko V.M."/>
        </authorList>
    </citation>
    <scope>NUCLEOTIDE SEQUENCE [LARGE SCALE GENOMIC DNA]</scope>
    <source>
        <strain evidence="9">Chok-6</strain>
    </source>
</reference>
<feature type="domain" description="NADH:quinone oxidoreductase/Mrp antiporter transmembrane" evidence="8">
    <location>
        <begin position="135"/>
        <end position="426"/>
    </location>
</feature>
<dbReference type="EMBL" id="RSAS01000235">
    <property type="protein sequence ID" value="RRR74846.1"/>
    <property type="molecule type" value="Genomic_DNA"/>
</dbReference>